<dbReference type="PROSITE" id="PS00572">
    <property type="entry name" value="GLYCOSYL_HYDROL_F1_1"/>
    <property type="match status" value="2"/>
</dbReference>
<dbReference type="RefSeq" id="XP_032801046.1">
    <property type="nucleotide sequence ID" value="XM_032945155.1"/>
</dbReference>
<dbReference type="InterPro" id="IPR033132">
    <property type="entry name" value="GH_1_N_CS"/>
</dbReference>
<feature type="region of interest" description="Disordered" evidence="8">
    <location>
        <begin position="1644"/>
        <end position="1674"/>
    </location>
</feature>
<evidence type="ECO:0000313" key="11">
    <source>
        <dbReference type="RefSeq" id="XP_032801046.1"/>
    </source>
</evidence>
<feature type="compositionally biased region" description="Low complexity" evidence="8">
    <location>
        <begin position="105"/>
        <end position="116"/>
    </location>
</feature>
<dbReference type="KEGG" id="pmrn:116937990"/>
<keyword evidence="4" id="KW-0325">Glycoprotein</keyword>
<evidence type="ECO:0000256" key="1">
    <source>
        <dbReference type="ARBA" id="ARBA00010838"/>
    </source>
</evidence>
<organism evidence="10 11">
    <name type="scientific">Petromyzon marinus</name>
    <name type="common">Sea lamprey</name>
    <dbReference type="NCBI Taxonomy" id="7757"/>
    <lineage>
        <taxon>Eukaryota</taxon>
        <taxon>Metazoa</taxon>
        <taxon>Chordata</taxon>
        <taxon>Craniata</taxon>
        <taxon>Vertebrata</taxon>
        <taxon>Cyclostomata</taxon>
        <taxon>Hyperoartia</taxon>
        <taxon>Petromyzontiformes</taxon>
        <taxon>Petromyzontidae</taxon>
        <taxon>Petromyzon</taxon>
    </lineage>
</organism>
<gene>
    <name evidence="11" type="primary">LCT</name>
</gene>
<dbReference type="SUPFAM" id="SSF51445">
    <property type="entry name" value="(Trans)glycosidases"/>
    <property type="match status" value="3"/>
</dbReference>
<dbReference type="Pfam" id="PF00232">
    <property type="entry name" value="Glyco_hydro_1"/>
    <property type="match status" value="3"/>
</dbReference>
<evidence type="ECO:0000256" key="7">
    <source>
        <dbReference type="RuleBase" id="RU004468"/>
    </source>
</evidence>
<dbReference type="GO" id="GO:0005975">
    <property type="term" value="P:carbohydrate metabolic process"/>
    <property type="evidence" value="ECO:0007669"/>
    <property type="project" value="InterPro"/>
</dbReference>
<dbReference type="PANTHER" id="PTHR10353">
    <property type="entry name" value="GLYCOSYL HYDROLASE"/>
    <property type="match status" value="1"/>
</dbReference>
<keyword evidence="9" id="KW-1133">Transmembrane helix</keyword>
<dbReference type="PRINTS" id="PR00131">
    <property type="entry name" value="GLHYDRLASE1"/>
</dbReference>
<dbReference type="Gene3D" id="3.20.20.80">
    <property type="entry name" value="Glycosidases"/>
    <property type="match status" value="3"/>
</dbReference>
<dbReference type="GO" id="GO:0000016">
    <property type="term" value="F:lactase activity"/>
    <property type="evidence" value="ECO:0007669"/>
    <property type="project" value="TreeGrafter"/>
</dbReference>
<dbReference type="InterPro" id="IPR001360">
    <property type="entry name" value="Glyco_hydro_1"/>
</dbReference>
<feature type="region of interest" description="Disordered" evidence="8">
    <location>
        <begin position="105"/>
        <end position="139"/>
    </location>
</feature>
<feature type="active site" description="Nucleophile" evidence="6">
    <location>
        <position position="1070"/>
    </location>
</feature>
<evidence type="ECO:0000256" key="5">
    <source>
        <dbReference type="ARBA" id="ARBA00023295"/>
    </source>
</evidence>
<feature type="compositionally biased region" description="Basic and acidic residues" evidence="8">
    <location>
        <begin position="128"/>
        <end position="137"/>
    </location>
</feature>
<reference evidence="11" key="1">
    <citation type="submission" date="2025-08" db="UniProtKB">
        <authorList>
            <consortium name="RefSeq"/>
        </authorList>
    </citation>
    <scope>IDENTIFICATION</scope>
    <source>
        <tissue evidence="11">Sperm</tissue>
    </source>
</reference>
<keyword evidence="5 7" id="KW-0326">Glycosidase</keyword>
<dbReference type="Proteomes" id="UP001318040">
    <property type="component" value="Chromosome 4"/>
</dbReference>
<evidence type="ECO:0000256" key="2">
    <source>
        <dbReference type="ARBA" id="ARBA00011738"/>
    </source>
</evidence>
<comment type="subunit">
    <text evidence="2">Homodimer.</text>
</comment>
<dbReference type="InterPro" id="IPR017853">
    <property type="entry name" value="GH"/>
</dbReference>
<keyword evidence="10" id="KW-1185">Reference proteome</keyword>
<feature type="region of interest" description="Disordered" evidence="8">
    <location>
        <begin position="636"/>
        <end position="674"/>
    </location>
</feature>
<evidence type="ECO:0000256" key="6">
    <source>
        <dbReference type="PROSITE-ProRule" id="PRU10055"/>
    </source>
</evidence>
<feature type="transmembrane region" description="Helical" evidence="9">
    <location>
        <begin position="1698"/>
        <end position="1721"/>
    </location>
</feature>
<dbReference type="InterPro" id="IPR018120">
    <property type="entry name" value="Glyco_hydro_1_AS"/>
</dbReference>
<feature type="region of interest" description="Disordered" evidence="8">
    <location>
        <begin position="1"/>
        <end position="20"/>
    </location>
</feature>
<keyword evidence="3 7" id="KW-0378">Hydrolase</keyword>
<keyword evidence="9" id="KW-0472">Membrane</keyword>
<keyword evidence="9" id="KW-0812">Transmembrane</keyword>
<sequence length="1743" mass="193910">MTLKQPSGAFVEQAPHHSTRGACSNARAHARTRGAATAPLPAPVSVRLCLPSTQVPPSSRAIPSGCLSTKQGGPVAVFHFNLAMATRASARVLLLACVMSAFSTASSSSSSSKSPSGVAPDPNGDGPPESKDTREGSPRAGLYEPLWRRFHAELPAQRDAPITGTFPAGFAWGAATASYQVEGAWDADGKGESIWDRFSHDGFVHNNESGDVACDSYHKAPYDAYLARGLGLGAYRFSISWSRLFPRGGSGRWDEASSAGVRYYSELIGALLDSGVEPVVTLFHWDLPQALEELGGWRNESLMVEEFAGYASFCFREFGSRVRRWITFNEPWVVAWLGHGNGYHAPGLSAQPGRAPYVVAHTMIKAHARAWHDYDKNYRASQGGQVGITLNSDWVEPGDPELPADVEAAERYLEFLLGWFAEPIFGSGDYPEVMKKAVEKKDIECGREGPSRLPAFTAEEKAYIKGTSDFFGLNHYTTRLVRNGDKPCEENYENDGSYELLTDPAWLQSAAPWLYAVPWGFRRLLAYISARVGPTVPIIVTENGWATDYAADMVNDTDRVDYYRTYINEALKAVKLDGVTLSGYTAWSLMDNFEWREGYSQRFGLHHVDFEDPDRPRTPKESALFYAAVIRDNGFPAEGERTRGRTGTGSRPLSAPSGLDRSRPPMPASRVPSKASEDIWSRFSGQTVAERDEFVYGVFPSEFTWSAATSSYQVEGAWDADGKGPSIWDDFAHRPGNIDNGDTGDVACDSYHKIAADVYMLRALRVTHYRFSVSWPRVFPTGRLGSLNPAGVRYYDELIDALLDAGISPVVTLYHWDLPQALQDIGGWQNESLVELFHDYADFCFAQWGDRVKFWITFNEPYVVSWLGYGVGAFAPGIWDPGYAPYRVAHTIIKAHARAYRNYESRYRREQRGVVSITLSTEWAEPKNPADLRDVAAADRFLQSIVGWFAHPIFKNGDYPDALKWQVGNKSALLGLNESRLPSFTDDERRLIQGSADVFCINGYTTRLVSHAMRPFDPPSYEHDRDSLEETDPSWPSSAAEWLRPVAWGMRRLLGWVAAEYGPLPVYITENGVASEYLSGKDDPDRIQFYETYINEALKASTVDGVDLRGYTAWSLMDNFEWASGYSMRFGMHHVDFSHPSRPRTPKRSAHVYAAILHANGFPMPERDRPFYGYFPQGFAWSSATSSYQIEGAWQSDGKGLSIWDEFAHSPGRVAGGDTGDEACDSYRLWPQDVEALRALGVSHYRFSLSWPRLLPDGTDSYVNPAAVQYYSDLIDGLLSAGIKPQVTLYHWDLPSALQAMGGWRDERLVELFANYARKCFQLFGSRVQFWITFNEPWIVALLGHGYGSHPPGVADSGRGQYRAGHTLLLAHAAAWHVYDREFRSRQGGLISITLNSDWAEPRNPNSHADVKAANTYLQFFLGWFAHPIFKTGDYPDAMKWAIGNRSMQQGHPESRLPRFTDEQKALLRGTHDFFGLNHYTSVLAFPRAYADSEESYDADRGVGVESHRAWPVSGSGWLRVVPWGLRRLLAFIGSEYGHPPVYITENGVSERGSLDLNDTWRIRYYRTYINEVLKAVTLDRVNVRGYTAWSLMDNFEWTEGYQERFGLYHVDTTVPERTRVPKASAAFLRSLISCNGFPDPDQPLPPCALPQATTTGRPRSSPKPGATDPVPTLESIPQPGRVLFMGAEMSADDAAAALYSLFAVALAGALACGVLLWRLCCLRRGGGGSKAKKQEGGGSTLM</sequence>
<comment type="similarity">
    <text evidence="1">Belongs to the glycosyl hydrolase 1 family.</text>
</comment>
<evidence type="ECO:0000256" key="4">
    <source>
        <dbReference type="ARBA" id="ARBA00023180"/>
    </source>
</evidence>
<dbReference type="CTD" id="3938"/>
<name>A0AAJ7SLV2_PETMA</name>
<dbReference type="FunFam" id="3.20.20.80:FF:000013">
    <property type="entry name" value="lactase-phlorizin hydrolase"/>
    <property type="match status" value="3"/>
</dbReference>
<proteinExistence type="inferred from homology"/>
<protein>
    <submittedName>
        <fullName evidence="11">Lactase-phlorizin hydrolase</fullName>
    </submittedName>
</protein>
<dbReference type="PANTHER" id="PTHR10353:SF38">
    <property type="entry name" value="LACTASE_PHLORIZIN HYDROLASE"/>
    <property type="match status" value="1"/>
</dbReference>
<evidence type="ECO:0000256" key="3">
    <source>
        <dbReference type="ARBA" id="ARBA00022801"/>
    </source>
</evidence>
<evidence type="ECO:0000313" key="10">
    <source>
        <dbReference type="Proteomes" id="UP001318040"/>
    </source>
</evidence>
<evidence type="ECO:0000256" key="9">
    <source>
        <dbReference type="SAM" id="Phobius"/>
    </source>
</evidence>
<evidence type="ECO:0000256" key="8">
    <source>
        <dbReference type="SAM" id="MobiDB-lite"/>
    </source>
</evidence>
<feature type="active site" description="Nucleophile" evidence="6">
    <location>
        <position position="1546"/>
    </location>
</feature>
<dbReference type="PROSITE" id="PS00653">
    <property type="entry name" value="GLYCOSYL_HYDROL_F1_2"/>
    <property type="match status" value="3"/>
</dbReference>
<accession>A0AAJ7SLV2</accession>